<dbReference type="AlphaFoldDB" id="A0A8H2X6X3"/>
<accession>A0A8H2X6X3</accession>
<evidence type="ECO:0000313" key="1">
    <source>
        <dbReference type="EMBL" id="CAE6416944.1"/>
    </source>
</evidence>
<reference evidence="1" key="1">
    <citation type="submission" date="2021-01" db="EMBL/GenBank/DDBJ databases">
        <authorList>
            <person name="Kaushik A."/>
        </authorList>
    </citation>
    <scope>NUCLEOTIDE SEQUENCE</scope>
    <source>
        <strain evidence="1">AG3-1AP</strain>
    </source>
</reference>
<gene>
    <name evidence="1" type="ORF">RDB_LOCUS28375</name>
</gene>
<comment type="caution">
    <text evidence="1">The sequence shown here is derived from an EMBL/GenBank/DDBJ whole genome shotgun (WGS) entry which is preliminary data.</text>
</comment>
<name>A0A8H2X6X3_9AGAM</name>
<sequence>MDPFHGSWDGETKIVVGIDIGTTHTCVSFILLHNGCRPDIYRITKWPGQEAADQQSKVPTVVWYNTDKKAVAFGAEALSSEAEVRAEENGWFLAKRFKLHLYPHEMTSKHGIEPDPLPPGVSLLQVYSDFLGYIFKHTKSYFEDRVLDGATMWNRYSQKIELSMAHPNGWGNQAHMLLRSAAVAAGFARKATAKKIRFTTEPDALASFFIHRLNLWSAVQVGLNLIVYHSDNAETQINSYTIASIRPAPMLRELDHSTYFQGVGTGMSLASEALKGYIQTTLEEAGIDREDIESYTSRGIKDFENVRRSFSGDDTDSPGRDLAIQLGWASFNRPASGIHRGHMSIPTQVAKVKSFFEPCVDEIKTIIGPRIKDTHVSFVFSTGEITDVPYLRQAFEQHCNPQGCLALFPISGYSNPSISDGVIVRYLINSANERRVRMSFGFETSVQFDYNVSEHRGRLVTLAPSGLKIIRGKWDEIACEHIPLEKSVTVTKPISLTFPSSRPEPDEFELRLYSYSGEGAPSWMRDKQGRLLSGFREWVVIAVDLTKLSDAVESRVGAYGITGWYLGFDICLQLSDVGLSAHIQWKQEGKIQTAPAKIIAPYRLYQAL</sequence>
<dbReference type="Proteomes" id="UP000663831">
    <property type="component" value="Unassembled WGS sequence"/>
</dbReference>
<dbReference type="OrthoDB" id="2963168at2759"/>
<evidence type="ECO:0000313" key="2">
    <source>
        <dbReference type="Proteomes" id="UP000663831"/>
    </source>
</evidence>
<organism evidence="1 2">
    <name type="scientific">Rhizoctonia solani</name>
    <dbReference type="NCBI Taxonomy" id="456999"/>
    <lineage>
        <taxon>Eukaryota</taxon>
        <taxon>Fungi</taxon>
        <taxon>Dikarya</taxon>
        <taxon>Basidiomycota</taxon>
        <taxon>Agaricomycotina</taxon>
        <taxon>Agaricomycetes</taxon>
        <taxon>Cantharellales</taxon>
        <taxon>Ceratobasidiaceae</taxon>
        <taxon>Rhizoctonia</taxon>
    </lineage>
</organism>
<dbReference type="SUPFAM" id="SSF53067">
    <property type="entry name" value="Actin-like ATPase domain"/>
    <property type="match status" value="1"/>
</dbReference>
<protein>
    <submittedName>
        <fullName evidence="1">Uncharacterized protein</fullName>
    </submittedName>
</protein>
<dbReference type="EMBL" id="CAJMWV010000826">
    <property type="protein sequence ID" value="CAE6416944.1"/>
    <property type="molecule type" value="Genomic_DNA"/>
</dbReference>
<dbReference type="PANTHER" id="PTHR14187">
    <property type="entry name" value="ALPHA KINASE/ELONGATION FACTOR 2 KINASE"/>
    <property type="match status" value="1"/>
</dbReference>
<dbReference type="CDD" id="cd10170">
    <property type="entry name" value="ASKHA_NBD_HSP70"/>
    <property type="match status" value="1"/>
</dbReference>
<proteinExistence type="predicted"/>
<dbReference type="InterPro" id="IPR043129">
    <property type="entry name" value="ATPase_NBD"/>
</dbReference>
<dbReference type="Gene3D" id="3.30.420.40">
    <property type="match status" value="1"/>
</dbReference>
<dbReference type="PANTHER" id="PTHR14187:SF5">
    <property type="entry name" value="HEAT SHOCK 70 KDA PROTEIN 12A"/>
    <property type="match status" value="1"/>
</dbReference>